<evidence type="ECO:0000313" key="1">
    <source>
        <dbReference type="EMBL" id="UOA16437.1"/>
    </source>
</evidence>
<dbReference type="Proteomes" id="UP000831019">
    <property type="component" value="Plasmid pDSM109990_a"/>
</dbReference>
<dbReference type="EMBL" id="CP085145">
    <property type="protein sequence ID" value="UOA16437.1"/>
    <property type="molecule type" value="Genomic_DNA"/>
</dbReference>
<gene>
    <name evidence="1" type="ORF">DSM109990_03307</name>
</gene>
<proteinExistence type="predicted"/>
<protein>
    <submittedName>
        <fullName evidence="1">Uncharacterized protein</fullName>
    </submittedName>
</protein>
<reference evidence="2" key="1">
    <citation type="journal article" date="2022" name="Microorganisms">
        <title>Beyond the ABCs#Discovery of Three New Plasmid Types in Rhodobacterales (RepQ, RepY, RepW).</title>
        <authorList>
            <person name="Freese H.M."/>
            <person name="Ringel V."/>
            <person name="Overmann J."/>
            <person name="Petersen J."/>
        </authorList>
    </citation>
    <scope>NUCLEOTIDE SEQUENCE [LARGE SCALE GENOMIC DNA]</scope>
    <source>
        <strain evidence="2">DSM 109990</strain>
        <plasmid evidence="2">pDSM109990_a</plasmid>
    </source>
</reference>
<organism evidence="1 2">
    <name type="scientific">Sulfitobacter dubius</name>
    <dbReference type="NCBI Taxonomy" id="218673"/>
    <lineage>
        <taxon>Bacteria</taxon>
        <taxon>Pseudomonadati</taxon>
        <taxon>Pseudomonadota</taxon>
        <taxon>Alphaproteobacteria</taxon>
        <taxon>Rhodobacterales</taxon>
        <taxon>Roseobacteraceae</taxon>
        <taxon>Sulfitobacter</taxon>
    </lineage>
</organism>
<keyword evidence="1" id="KW-0614">Plasmid</keyword>
<name>A0ABY3ZPJ0_9RHOB</name>
<accession>A0ABY3ZPJ0</accession>
<sequence length="71" mass="7983">MHIVHLLTRLLRAGSEENTLETCRWQIAQGHRVSLIHGAASDPYWWTGPRFTGHLSGFGFGLDELARRAPS</sequence>
<evidence type="ECO:0000313" key="2">
    <source>
        <dbReference type="Proteomes" id="UP000831019"/>
    </source>
</evidence>
<geneLocation type="plasmid" evidence="1 2">
    <name>pDSM109990_a</name>
</geneLocation>
<keyword evidence="2" id="KW-1185">Reference proteome</keyword>